<dbReference type="Gene3D" id="3.30.428.10">
    <property type="entry name" value="HIT-like"/>
    <property type="match status" value="1"/>
</dbReference>
<dbReference type="InterPro" id="IPR039384">
    <property type="entry name" value="HINT"/>
</dbReference>
<dbReference type="PANTHER" id="PTHR46648">
    <property type="entry name" value="HIT FAMILY PROTEIN 1"/>
    <property type="match status" value="1"/>
</dbReference>
<dbReference type="EMBL" id="JACGWV010000003">
    <property type="protein sequence ID" value="MBA8810951.1"/>
    <property type="molecule type" value="Genomic_DNA"/>
</dbReference>
<accession>A0A7W3JDP9</accession>
<dbReference type="InterPro" id="IPR011146">
    <property type="entry name" value="HIT-like"/>
</dbReference>
<dbReference type="PANTHER" id="PTHR46648:SF1">
    <property type="entry name" value="ADENOSINE 5'-MONOPHOSPHORAMIDASE HNT1"/>
    <property type="match status" value="1"/>
</dbReference>
<evidence type="ECO:0000256" key="3">
    <source>
        <dbReference type="PROSITE-ProRule" id="PRU00464"/>
    </source>
</evidence>
<feature type="short sequence motif" description="Histidine triad motif" evidence="2 3">
    <location>
        <begin position="100"/>
        <end position="104"/>
    </location>
</feature>
<sequence length="143" mass="15637">MTREPDCLFCRIVAGELPSTRIDEDERTLTFMDINPAADGHALVIPRSHAVDLHDITPEDLAACTLTAQRVADRAVKQLGADGVNLLNCAGEAAWQTVFHFHIHVVPRFRDDPVRDSLRLPWAPTPGDPARIAAAADLLRSAP</sequence>
<evidence type="ECO:0000313" key="5">
    <source>
        <dbReference type="EMBL" id="MBA8810951.1"/>
    </source>
</evidence>
<comment type="caution">
    <text evidence="5">The sequence shown here is derived from an EMBL/GenBank/DDBJ whole genome shotgun (WGS) entry which is preliminary data.</text>
</comment>
<dbReference type="Proteomes" id="UP000540568">
    <property type="component" value="Unassembled WGS sequence"/>
</dbReference>
<dbReference type="InterPro" id="IPR036265">
    <property type="entry name" value="HIT-like_sf"/>
</dbReference>
<protein>
    <submittedName>
        <fullName evidence="5">Histidine triad (HIT) family protein</fullName>
    </submittedName>
</protein>
<evidence type="ECO:0000259" key="4">
    <source>
        <dbReference type="PROSITE" id="PS51084"/>
    </source>
</evidence>
<dbReference type="AlphaFoldDB" id="A0A7W3JDP9"/>
<name>A0A7W3JDP9_9MICO</name>
<reference evidence="5 6" key="1">
    <citation type="submission" date="2020-07" db="EMBL/GenBank/DDBJ databases">
        <title>Sequencing the genomes of 1000 actinobacteria strains.</title>
        <authorList>
            <person name="Klenk H.-P."/>
        </authorList>
    </citation>
    <scope>NUCLEOTIDE SEQUENCE [LARGE SCALE GENOMIC DNA]</scope>
    <source>
        <strain evidence="5 6">DSM 44121</strain>
    </source>
</reference>
<dbReference type="SUPFAM" id="SSF54197">
    <property type="entry name" value="HIT-like"/>
    <property type="match status" value="1"/>
</dbReference>
<organism evidence="5 6">
    <name type="scientific">Promicromonospora sukumoe</name>
    <dbReference type="NCBI Taxonomy" id="88382"/>
    <lineage>
        <taxon>Bacteria</taxon>
        <taxon>Bacillati</taxon>
        <taxon>Actinomycetota</taxon>
        <taxon>Actinomycetes</taxon>
        <taxon>Micrococcales</taxon>
        <taxon>Promicromonosporaceae</taxon>
        <taxon>Promicromonospora</taxon>
    </lineage>
</organism>
<evidence type="ECO:0000256" key="1">
    <source>
        <dbReference type="PIRSR" id="PIRSR601310-1"/>
    </source>
</evidence>
<dbReference type="InterPro" id="IPR001310">
    <property type="entry name" value="Histidine_triad_HIT"/>
</dbReference>
<dbReference type="GO" id="GO:0003824">
    <property type="term" value="F:catalytic activity"/>
    <property type="evidence" value="ECO:0007669"/>
    <property type="project" value="InterPro"/>
</dbReference>
<dbReference type="Pfam" id="PF01230">
    <property type="entry name" value="HIT"/>
    <property type="match status" value="1"/>
</dbReference>
<proteinExistence type="predicted"/>
<gene>
    <name evidence="5" type="ORF">FHX71_004958</name>
</gene>
<dbReference type="CDD" id="cd01277">
    <property type="entry name" value="HINT_subgroup"/>
    <property type="match status" value="1"/>
</dbReference>
<dbReference type="GO" id="GO:0009117">
    <property type="term" value="P:nucleotide metabolic process"/>
    <property type="evidence" value="ECO:0007669"/>
    <property type="project" value="TreeGrafter"/>
</dbReference>
<evidence type="ECO:0000313" key="6">
    <source>
        <dbReference type="Proteomes" id="UP000540568"/>
    </source>
</evidence>
<feature type="domain" description="HIT" evidence="4">
    <location>
        <begin position="8"/>
        <end position="115"/>
    </location>
</feature>
<dbReference type="PROSITE" id="PS51084">
    <property type="entry name" value="HIT_2"/>
    <property type="match status" value="1"/>
</dbReference>
<feature type="active site" description="Tele-AMP-histidine intermediate" evidence="1">
    <location>
        <position position="102"/>
    </location>
</feature>
<dbReference type="RefSeq" id="WP_182620160.1">
    <property type="nucleotide sequence ID" value="NZ_BAAATF010000009.1"/>
</dbReference>
<dbReference type="PRINTS" id="PR00332">
    <property type="entry name" value="HISTRIAD"/>
</dbReference>
<evidence type="ECO:0000256" key="2">
    <source>
        <dbReference type="PIRSR" id="PIRSR601310-3"/>
    </source>
</evidence>
<keyword evidence="6" id="KW-1185">Reference proteome</keyword>